<accession>A0A8H6XQJ5</accession>
<proteinExistence type="predicted"/>
<feature type="signal peptide" evidence="1">
    <location>
        <begin position="1"/>
        <end position="24"/>
    </location>
</feature>
<keyword evidence="3" id="KW-1185">Reference proteome</keyword>
<evidence type="ECO:0000256" key="1">
    <source>
        <dbReference type="SAM" id="SignalP"/>
    </source>
</evidence>
<dbReference type="SUPFAM" id="SSF81383">
    <property type="entry name" value="F-box domain"/>
    <property type="match status" value="1"/>
</dbReference>
<protein>
    <submittedName>
        <fullName evidence="2">Putative MFS transporter</fullName>
    </submittedName>
</protein>
<dbReference type="AlphaFoldDB" id="A0A8H6XQJ5"/>
<comment type="caution">
    <text evidence="2">The sequence shown here is derived from an EMBL/GenBank/DDBJ whole genome shotgun (WGS) entry which is preliminary data.</text>
</comment>
<name>A0A8H6XQJ5_9AGAR</name>
<organism evidence="2 3">
    <name type="scientific">Mycena sanguinolenta</name>
    <dbReference type="NCBI Taxonomy" id="230812"/>
    <lineage>
        <taxon>Eukaryota</taxon>
        <taxon>Fungi</taxon>
        <taxon>Dikarya</taxon>
        <taxon>Basidiomycota</taxon>
        <taxon>Agaricomycotina</taxon>
        <taxon>Agaricomycetes</taxon>
        <taxon>Agaricomycetidae</taxon>
        <taxon>Agaricales</taxon>
        <taxon>Marasmiineae</taxon>
        <taxon>Mycenaceae</taxon>
        <taxon>Mycena</taxon>
    </lineage>
</organism>
<dbReference type="EMBL" id="JACAZH010000020">
    <property type="protein sequence ID" value="KAF7345302.1"/>
    <property type="molecule type" value="Genomic_DNA"/>
</dbReference>
<dbReference type="OrthoDB" id="2949637at2759"/>
<reference evidence="2" key="1">
    <citation type="submission" date="2020-05" db="EMBL/GenBank/DDBJ databases">
        <title>Mycena genomes resolve the evolution of fungal bioluminescence.</title>
        <authorList>
            <person name="Tsai I.J."/>
        </authorList>
    </citation>
    <scope>NUCLEOTIDE SEQUENCE</scope>
    <source>
        <strain evidence="2">160909Yilan</strain>
    </source>
</reference>
<sequence length="285" mass="31821">MVRPPVVVVVQALTLVAPWLFAHADRLLGRSGHCILLSSARGTAFTPLSVTTMSTAKETMIFTPELLEHTLVHLPMRDLLVAAPLVSKAWHAITRSPLLQRALFFEPDPASTELVQNPLLVELFAPFFSPPGDDPDAWSWPGSVAAFEAMPWATRSAAFCRADASWRRMLVTQPPTQTLVVTQKHHTMSGNYVRRAVLRDLSLRMGVLYDLSMPFIDEGATFRIHWEGQIKNYGSNNGEGDATIEVWKSVSCMPQTGRFLDERFDSKGRIKVKVNFGENVYVGWD</sequence>
<keyword evidence="1" id="KW-0732">Signal</keyword>
<evidence type="ECO:0000313" key="2">
    <source>
        <dbReference type="EMBL" id="KAF7345302.1"/>
    </source>
</evidence>
<dbReference type="InterPro" id="IPR036047">
    <property type="entry name" value="F-box-like_dom_sf"/>
</dbReference>
<dbReference type="Proteomes" id="UP000623467">
    <property type="component" value="Unassembled WGS sequence"/>
</dbReference>
<gene>
    <name evidence="2" type="ORF">MSAN_01906900</name>
</gene>
<evidence type="ECO:0000313" key="3">
    <source>
        <dbReference type="Proteomes" id="UP000623467"/>
    </source>
</evidence>
<feature type="chain" id="PRO_5034852005" evidence="1">
    <location>
        <begin position="25"/>
        <end position="285"/>
    </location>
</feature>